<keyword evidence="2" id="KW-1133">Transmembrane helix</keyword>
<feature type="transmembrane region" description="Helical" evidence="2">
    <location>
        <begin position="30"/>
        <end position="49"/>
    </location>
</feature>
<dbReference type="Pfam" id="PF24800">
    <property type="entry name" value="DUF7702"/>
    <property type="match status" value="1"/>
</dbReference>
<feature type="region of interest" description="Disordered" evidence="1">
    <location>
        <begin position="267"/>
        <end position="293"/>
    </location>
</feature>
<accession>A0AAW0Z126</accession>
<evidence type="ECO:0000256" key="1">
    <source>
        <dbReference type="SAM" id="MobiDB-lite"/>
    </source>
</evidence>
<dbReference type="PANTHER" id="PTHR42109:SF2">
    <property type="entry name" value="INTEGRAL MEMBRANE PROTEIN"/>
    <property type="match status" value="1"/>
</dbReference>
<comment type="caution">
    <text evidence="4">The sequence shown here is derived from an EMBL/GenBank/DDBJ whole genome shotgun (WGS) entry which is preliminary data.</text>
</comment>
<proteinExistence type="predicted"/>
<feature type="transmembrane region" description="Helical" evidence="2">
    <location>
        <begin position="61"/>
        <end position="80"/>
    </location>
</feature>
<feature type="transmembrane region" description="Helical" evidence="2">
    <location>
        <begin position="203"/>
        <end position="223"/>
    </location>
</feature>
<dbReference type="AlphaFoldDB" id="A0AAW0Z126"/>
<sequence>MSSSGLTAESVNADLGSINFTGGFPTSKDLAPSIIFLVIYVLLAPVLIFRLVRKADRSLVLVRPAIFVAARIGMLVVRAIMAKNSYGEGLLIAELVLVSVGFLFLINAAASCFKLQIDSDLPKDERPRWVRRLTTLLHIVVIAAIGTAVAGAASINGAVNDPSKLGTVKDLRKASMILSVVAVIIIFLATIHTHLKFHLDTRGTTWILTTTACLIVVAVYRLVQTYSTDPHAASRSLTAFWVLNMTFELLAFVPFIAVSIPTWFPGEKGRSTRSDSEMASPGSSGPYGMNERK</sequence>
<evidence type="ECO:0000313" key="4">
    <source>
        <dbReference type="EMBL" id="KAK8861452.1"/>
    </source>
</evidence>
<keyword evidence="5" id="KW-1185">Reference proteome</keyword>
<dbReference type="PANTHER" id="PTHR42109">
    <property type="entry name" value="UNPLACED GENOMIC SCAFFOLD UM_SCAF_CONTIG_1.265, WHOLE GENOME SHOTGUN SEQUENCE"/>
    <property type="match status" value="1"/>
</dbReference>
<dbReference type="RefSeq" id="XP_066804077.1">
    <property type="nucleotide sequence ID" value="XM_066945388.1"/>
</dbReference>
<evidence type="ECO:0000313" key="5">
    <source>
        <dbReference type="Proteomes" id="UP001388673"/>
    </source>
</evidence>
<evidence type="ECO:0000259" key="3">
    <source>
        <dbReference type="Pfam" id="PF24800"/>
    </source>
</evidence>
<feature type="transmembrane region" description="Helical" evidence="2">
    <location>
        <begin position="243"/>
        <end position="264"/>
    </location>
</feature>
<keyword evidence="2" id="KW-0472">Membrane</keyword>
<dbReference type="EMBL" id="JBCAWK010000004">
    <property type="protein sequence ID" value="KAK8861452.1"/>
    <property type="molecule type" value="Genomic_DNA"/>
</dbReference>
<feature type="transmembrane region" description="Helical" evidence="2">
    <location>
        <begin position="174"/>
        <end position="191"/>
    </location>
</feature>
<reference evidence="4 5" key="1">
    <citation type="journal article" date="2024" name="bioRxiv">
        <title>Comparative genomics of Cryptococcus and Kwoniella reveals pathogenesis evolution and contrasting karyotype dynamics via intercentromeric recombination or chromosome fusion.</title>
        <authorList>
            <person name="Coelho M.A."/>
            <person name="David-Palma M."/>
            <person name="Shea T."/>
            <person name="Bowers K."/>
            <person name="McGinley-Smith S."/>
            <person name="Mohammad A.W."/>
            <person name="Gnirke A."/>
            <person name="Yurkov A.M."/>
            <person name="Nowrousian M."/>
            <person name="Sun S."/>
            <person name="Cuomo C.A."/>
            <person name="Heitman J."/>
        </authorList>
    </citation>
    <scope>NUCLEOTIDE SEQUENCE [LARGE SCALE GENOMIC DNA]</scope>
    <source>
        <strain evidence="4 5">CBS 13917</strain>
    </source>
</reference>
<dbReference type="InterPro" id="IPR056119">
    <property type="entry name" value="DUF7702"/>
</dbReference>
<feature type="domain" description="DUF7702" evidence="3">
    <location>
        <begin position="33"/>
        <end position="258"/>
    </location>
</feature>
<dbReference type="Proteomes" id="UP001388673">
    <property type="component" value="Unassembled WGS sequence"/>
</dbReference>
<keyword evidence="2" id="KW-0812">Transmembrane</keyword>
<name>A0AAW0Z126_9TREE</name>
<evidence type="ECO:0000256" key="2">
    <source>
        <dbReference type="SAM" id="Phobius"/>
    </source>
</evidence>
<dbReference type="KEGG" id="kne:92179530"/>
<feature type="transmembrane region" description="Helical" evidence="2">
    <location>
        <begin position="133"/>
        <end position="154"/>
    </location>
</feature>
<feature type="transmembrane region" description="Helical" evidence="2">
    <location>
        <begin position="92"/>
        <end position="113"/>
    </location>
</feature>
<organism evidence="4 5">
    <name type="scientific">Kwoniella newhampshirensis</name>
    <dbReference type="NCBI Taxonomy" id="1651941"/>
    <lineage>
        <taxon>Eukaryota</taxon>
        <taxon>Fungi</taxon>
        <taxon>Dikarya</taxon>
        <taxon>Basidiomycota</taxon>
        <taxon>Agaricomycotina</taxon>
        <taxon>Tremellomycetes</taxon>
        <taxon>Tremellales</taxon>
        <taxon>Cryptococcaceae</taxon>
        <taxon>Kwoniella</taxon>
    </lineage>
</organism>
<gene>
    <name evidence="4" type="ORF">IAR55_002271</name>
</gene>
<dbReference type="GeneID" id="92179530"/>
<feature type="compositionally biased region" description="Basic and acidic residues" evidence="1">
    <location>
        <begin position="267"/>
        <end position="276"/>
    </location>
</feature>
<protein>
    <recommendedName>
        <fullName evidence="3">DUF7702 domain-containing protein</fullName>
    </recommendedName>
</protein>